<accession>D9STN9</accession>
<dbReference type="HOGENOM" id="CLU_152429_1_0_9"/>
<dbReference type="GO" id="GO:0043565">
    <property type="term" value="F:sequence-specific DNA binding"/>
    <property type="evidence" value="ECO:0007669"/>
    <property type="project" value="InterPro"/>
</dbReference>
<dbReference type="EMBL" id="CP002160">
    <property type="protein sequence ID" value="ADL52773.1"/>
    <property type="molecule type" value="Genomic_DNA"/>
</dbReference>
<dbReference type="KEGG" id="ccb:Clocel_3083"/>
<protein>
    <recommendedName>
        <fullName evidence="3">Ribose 5-phosphate isomerase</fullName>
    </recommendedName>
</protein>
<organism evidence="1 2">
    <name type="scientific">Clostridium cellulovorans (strain ATCC 35296 / DSM 3052 / OCM 3 / 743B)</name>
    <dbReference type="NCBI Taxonomy" id="573061"/>
    <lineage>
        <taxon>Bacteria</taxon>
        <taxon>Bacillati</taxon>
        <taxon>Bacillota</taxon>
        <taxon>Clostridia</taxon>
        <taxon>Eubacteriales</taxon>
        <taxon>Clostridiaceae</taxon>
        <taxon>Clostridium</taxon>
    </lineage>
</organism>
<dbReference type="STRING" id="573061.Clocel_3083"/>
<dbReference type="Gene3D" id="1.10.1750.10">
    <property type="match status" value="1"/>
</dbReference>
<dbReference type="AlphaFoldDB" id="D9STN9"/>
<gene>
    <name evidence="1" type="ordered locus">Clocel_3083</name>
</gene>
<evidence type="ECO:0000313" key="1">
    <source>
        <dbReference type="EMBL" id="ADL52773.1"/>
    </source>
</evidence>
<evidence type="ECO:0008006" key="3">
    <source>
        <dbReference type="Google" id="ProtNLM"/>
    </source>
</evidence>
<dbReference type="InterPro" id="IPR010921">
    <property type="entry name" value="Trp_repressor/repl_initiator"/>
</dbReference>
<name>D9STN9_CLOC7</name>
<reference evidence="1 2" key="1">
    <citation type="submission" date="2010-08" db="EMBL/GenBank/DDBJ databases">
        <title>Complete sequence of Clostridium cellulovorans 743B.</title>
        <authorList>
            <consortium name="US DOE Joint Genome Institute"/>
            <person name="Lucas S."/>
            <person name="Copeland A."/>
            <person name="Lapidus A."/>
            <person name="Cheng J.-F."/>
            <person name="Bruce D."/>
            <person name="Goodwin L."/>
            <person name="Pitluck S."/>
            <person name="Chertkov O."/>
            <person name="Detter J.C."/>
            <person name="Han C."/>
            <person name="Tapia R."/>
            <person name="Land M."/>
            <person name="Hauser L."/>
            <person name="Chang Y.-J."/>
            <person name="Jeffries C."/>
            <person name="Kyrpides N."/>
            <person name="Ivanova N."/>
            <person name="Mikhailova N."/>
            <person name="Hemme C.L."/>
            <person name="Woyke T."/>
        </authorList>
    </citation>
    <scope>NUCLEOTIDE SEQUENCE [LARGE SCALE GENOMIC DNA]</scope>
    <source>
        <strain evidence="2">ATCC 35296 / DSM 3052 / OCM 3 / 743B</strain>
    </source>
</reference>
<proteinExistence type="predicted"/>
<sequence>MWIKSPNEVRILDKKRYYKIIKAICDENNIQTEELIHILQNKNFKYIFLLILKNNNCIEYDELQKLFNLKTKKSINYGCKKAKESLLINKEFRNLYYEYEKNIYEKIQE</sequence>
<dbReference type="RefSeq" id="WP_010075869.1">
    <property type="nucleotide sequence ID" value="NC_014393.1"/>
</dbReference>
<keyword evidence="2" id="KW-1185">Reference proteome</keyword>
<dbReference type="Proteomes" id="UP000002730">
    <property type="component" value="Chromosome"/>
</dbReference>
<evidence type="ECO:0000313" key="2">
    <source>
        <dbReference type="Proteomes" id="UP000002730"/>
    </source>
</evidence>
<dbReference type="OrthoDB" id="1930532at2"/>